<reference evidence="2 3" key="1">
    <citation type="submission" date="2020-01" db="EMBL/GenBank/DDBJ databases">
        <title>Draft genome sequence of Aspergillus udagawae IFM 46972.</title>
        <authorList>
            <person name="Takahashi H."/>
            <person name="Yaguchi T."/>
        </authorList>
    </citation>
    <scope>NUCLEOTIDE SEQUENCE [LARGE SCALE GENOMIC DNA]</scope>
    <source>
        <strain evidence="2 3">IFM 46972</strain>
    </source>
</reference>
<dbReference type="EMBL" id="BLKC01000053">
    <property type="protein sequence ID" value="GFF43317.1"/>
    <property type="molecule type" value="Genomic_DNA"/>
</dbReference>
<accession>A0A8H3P802</accession>
<feature type="region of interest" description="Disordered" evidence="1">
    <location>
        <begin position="1"/>
        <end position="22"/>
    </location>
</feature>
<evidence type="ECO:0000313" key="2">
    <source>
        <dbReference type="EMBL" id="GFF43317.1"/>
    </source>
</evidence>
<dbReference type="Proteomes" id="UP000465221">
    <property type="component" value="Unassembled WGS sequence"/>
</dbReference>
<evidence type="ECO:0000256" key="1">
    <source>
        <dbReference type="SAM" id="MobiDB-lite"/>
    </source>
</evidence>
<sequence>MHMPMRLPSKMNNSTWSSERSQELRYKTAGPSISAQHLPDGRSDKWPTAVIESGFSQSISSLASVPRWWLTDSKGDVKIVLIILISQIRREISVEIAEPSKKGGGVTQRVVISQLTAQGQIRISGAPLVLHFGRVFLRPAGPNEGDIEFGTGDLERIASKVWRVYTQV</sequence>
<feature type="compositionally biased region" description="Polar residues" evidence="1">
    <location>
        <begin position="10"/>
        <end position="19"/>
    </location>
</feature>
<organism evidence="2 3">
    <name type="scientific">Aspergillus udagawae</name>
    <dbReference type="NCBI Taxonomy" id="91492"/>
    <lineage>
        <taxon>Eukaryota</taxon>
        <taxon>Fungi</taxon>
        <taxon>Dikarya</taxon>
        <taxon>Ascomycota</taxon>
        <taxon>Pezizomycotina</taxon>
        <taxon>Eurotiomycetes</taxon>
        <taxon>Eurotiomycetidae</taxon>
        <taxon>Eurotiales</taxon>
        <taxon>Aspergillaceae</taxon>
        <taxon>Aspergillus</taxon>
        <taxon>Aspergillus subgen. Fumigati</taxon>
    </lineage>
</organism>
<protein>
    <submittedName>
        <fullName evidence="2">Uncharacterized protein</fullName>
    </submittedName>
</protein>
<comment type="caution">
    <text evidence="2">The sequence shown here is derived from an EMBL/GenBank/DDBJ whole genome shotgun (WGS) entry which is preliminary data.</text>
</comment>
<gene>
    <name evidence="2" type="ORF">IFM46972_07164</name>
</gene>
<dbReference type="AlphaFoldDB" id="A0A8H3P802"/>
<name>A0A8H3P802_9EURO</name>
<evidence type="ECO:0000313" key="3">
    <source>
        <dbReference type="Proteomes" id="UP000465221"/>
    </source>
</evidence>
<proteinExistence type="predicted"/>